<name>A0A6G1GQY3_9PEZI</name>
<proteinExistence type="predicted"/>
<evidence type="ECO:0000313" key="1">
    <source>
        <dbReference type="EMBL" id="KAF1983222.1"/>
    </source>
</evidence>
<evidence type="ECO:0000313" key="2">
    <source>
        <dbReference type="Proteomes" id="UP000800041"/>
    </source>
</evidence>
<dbReference type="Proteomes" id="UP000800041">
    <property type="component" value="Unassembled WGS sequence"/>
</dbReference>
<gene>
    <name evidence="1" type="ORF">K402DRAFT_180082</name>
</gene>
<dbReference type="AlphaFoldDB" id="A0A6G1GQY3"/>
<accession>A0A6G1GQY3</accession>
<dbReference type="EMBL" id="ML977177">
    <property type="protein sequence ID" value="KAF1983222.1"/>
    <property type="molecule type" value="Genomic_DNA"/>
</dbReference>
<organism evidence="1 2">
    <name type="scientific">Aulographum hederae CBS 113979</name>
    <dbReference type="NCBI Taxonomy" id="1176131"/>
    <lineage>
        <taxon>Eukaryota</taxon>
        <taxon>Fungi</taxon>
        <taxon>Dikarya</taxon>
        <taxon>Ascomycota</taxon>
        <taxon>Pezizomycotina</taxon>
        <taxon>Dothideomycetes</taxon>
        <taxon>Pleosporomycetidae</taxon>
        <taxon>Aulographales</taxon>
        <taxon>Aulographaceae</taxon>
    </lineage>
</organism>
<protein>
    <submittedName>
        <fullName evidence="1">Uncharacterized protein</fullName>
    </submittedName>
</protein>
<reference evidence="1" key="1">
    <citation type="journal article" date="2020" name="Stud. Mycol.">
        <title>101 Dothideomycetes genomes: a test case for predicting lifestyles and emergence of pathogens.</title>
        <authorList>
            <person name="Haridas S."/>
            <person name="Albert R."/>
            <person name="Binder M."/>
            <person name="Bloem J."/>
            <person name="Labutti K."/>
            <person name="Salamov A."/>
            <person name="Andreopoulos B."/>
            <person name="Baker S."/>
            <person name="Barry K."/>
            <person name="Bills G."/>
            <person name="Bluhm B."/>
            <person name="Cannon C."/>
            <person name="Castanera R."/>
            <person name="Culley D."/>
            <person name="Daum C."/>
            <person name="Ezra D."/>
            <person name="Gonzalez J."/>
            <person name="Henrissat B."/>
            <person name="Kuo A."/>
            <person name="Liang C."/>
            <person name="Lipzen A."/>
            <person name="Lutzoni F."/>
            <person name="Magnuson J."/>
            <person name="Mondo S."/>
            <person name="Nolan M."/>
            <person name="Ohm R."/>
            <person name="Pangilinan J."/>
            <person name="Park H.-J."/>
            <person name="Ramirez L."/>
            <person name="Alfaro M."/>
            <person name="Sun H."/>
            <person name="Tritt A."/>
            <person name="Yoshinaga Y."/>
            <person name="Zwiers L.-H."/>
            <person name="Turgeon B."/>
            <person name="Goodwin S."/>
            <person name="Spatafora J."/>
            <person name="Crous P."/>
            <person name="Grigoriev I."/>
        </authorList>
    </citation>
    <scope>NUCLEOTIDE SEQUENCE</scope>
    <source>
        <strain evidence="1">CBS 113979</strain>
    </source>
</reference>
<keyword evidence="2" id="KW-1185">Reference proteome</keyword>
<sequence length="154" mass="17888">MMSLHGILDCWLIASLDKSNIDLRRSINKLPRSRREQRQMRRPAIFQMEMIVWYRQMRVKKARQCHVASTCPSLPAHELETPVDMGDEMVRVVHDRKGWAFSMPSMWLVRAMLAWAPREEQRAPTVKAGLLISCCVMQRDLDGRPSQESLTLAI</sequence>